<dbReference type="InterPro" id="IPR013320">
    <property type="entry name" value="ConA-like_dom_sf"/>
</dbReference>
<dbReference type="EMBL" id="CAMXCT030003713">
    <property type="protein sequence ID" value="CAL4793181.1"/>
    <property type="molecule type" value="Genomic_DNA"/>
</dbReference>
<dbReference type="SUPFAM" id="SSF49899">
    <property type="entry name" value="Concanavalin A-like lectins/glucanases"/>
    <property type="match status" value="1"/>
</dbReference>
<dbReference type="Pfam" id="PF13385">
    <property type="entry name" value="Laminin_G_3"/>
    <property type="match status" value="1"/>
</dbReference>
<gene>
    <name evidence="2" type="ORF">C1SCF055_LOCUS31556</name>
</gene>
<comment type="caution">
    <text evidence="2">The sequence shown here is derived from an EMBL/GenBank/DDBJ whole genome shotgun (WGS) entry which is preliminary data.</text>
</comment>
<evidence type="ECO:0000313" key="2">
    <source>
        <dbReference type="EMBL" id="CAI4005869.1"/>
    </source>
</evidence>
<dbReference type="EMBL" id="CAMXCT020003713">
    <property type="protein sequence ID" value="CAL1159244.1"/>
    <property type="molecule type" value="Genomic_DNA"/>
</dbReference>
<protein>
    <submittedName>
        <fullName evidence="2">Uncharacterized protein</fullName>
    </submittedName>
</protein>
<feature type="region of interest" description="Disordered" evidence="1">
    <location>
        <begin position="447"/>
        <end position="466"/>
    </location>
</feature>
<dbReference type="Proteomes" id="UP001152797">
    <property type="component" value="Unassembled WGS sequence"/>
</dbReference>
<keyword evidence="4" id="KW-1185">Reference proteome</keyword>
<evidence type="ECO:0000256" key="1">
    <source>
        <dbReference type="SAM" id="MobiDB-lite"/>
    </source>
</evidence>
<evidence type="ECO:0000313" key="4">
    <source>
        <dbReference type="Proteomes" id="UP001152797"/>
    </source>
</evidence>
<dbReference type="EMBL" id="CAMXCT010003713">
    <property type="protein sequence ID" value="CAI4005869.1"/>
    <property type="molecule type" value="Genomic_DNA"/>
</dbReference>
<dbReference type="Gene3D" id="2.60.120.200">
    <property type="match status" value="1"/>
</dbReference>
<proteinExistence type="predicted"/>
<reference evidence="3 4" key="2">
    <citation type="submission" date="2024-05" db="EMBL/GenBank/DDBJ databases">
        <authorList>
            <person name="Chen Y."/>
            <person name="Shah S."/>
            <person name="Dougan E. K."/>
            <person name="Thang M."/>
            <person name="Chan C."/>
        </authorList>
    </citation>
    <scope>NUCLEOTIDE SEQUENCE [LARGE SCALE GENOMIC DNA]</scope>
</reference>
<reference evidence="2" key="1">
    <citation type="submission" date="2022-10" db="EMBL/GenBank/DDBJ databases">
        <authorList>
            <person name="Chen Y."/>
            <person name="Dougan E. K."/>
            <person name="Chan C."/>
            <person name="Rhodes N."/>
            <person name="Thang M."/>
        </authorList>
    </citation>
    <scope>NUCLEOTIDE SEQUENCE</scope>
</reference>
<sequence length="1087" mass="117660">MQPPLELGNVPLDDFETYKHQPALIESTSVFPLGVDEADAQNFEIMSALEAEAEARADSGKLLLLFEDALAVTYHGSQVCTRWLTASAASNVTCFRSRVTSMALAKPNTLVVSLAAAASAVPVLVLRISPDGNARVVHETSLPGKRIFLSTASMERDARTVKTLAYRTVRTTDGGRGHVEVLAVQMELTEELRPEAKILWTAWGPHPPQAAHWSTQEILLVSVGGFVLQPDAAAAEGAAIAPPETEDAVLTTWTPRGLTQWPLPRELLSAEESEDGVQVVLSDPSGAAFLLDLAAASFEAPETAPQIPVALALPGAAACATARRLRTFVVAPKRDFFVLLDDQNGVSIYRTPCGALASPMASLSGDGSVHALLATAGGCVVLRTRSSILLCKLNLSARVESMKRPLISREQMSQTSHRYGALPCDFTMCLLEQLLKEQPGVTFGTGEYHTGSDNHGNHSSAKHHGPGALVQERPVLCKDLASGRKLLESNCTGSKPETTRILCPATAPCQLATSTSTTTTTTLSSLTCCPKGFTLKSPSELPLSCRQGTCEVETCCSMAKWVYDDWDETPECDQSCGLAEQIQERSVSCQAIYGGELLNDALCSGAAPSRQRSLCPATEPCASCAGFVCGDDALPVLPPPPCADGVCESLQCCRKFLSGFHTQPDASVLAVANEGHRGGTLKFQGEAPQLSDGGHFFQLNGETSMDLLTPSVHNGFTALVYLRPHAEAWVDKEQEVLVQKGVDGDLWKLVLTPMKQFRIYSFKNAMMSPSSCTCASVHEAVWSHVMVRDNSSRMDLVINGKSCCGTSSSVRTTSSGSSIWLEEGLQADLHSVEIWDVALNDQDVESVTRRYHKAIPDWLPFRHLSCTDEDPLELLTGISSLAHCKLRCEAHLGSCRSVLFDVSQSRCLLRSRFACTSCGECARSVQSLAANYDDGCRKNGAFDWRLSVTLEKTVRVTELTFLDEDQRQIHADTMTDGGLQALDPSCALSDWKTSGPGCAIPHGNGFWEYRFKKCMNPTYLVMAVKEGDLPPNFPVKIRYSTAAGEWMECSARPVLWITSDHSDSALRRFHLSCFGVAPLAESPWWHH</sequence>
<accession>A0A9P1D8Q6</accession>
<evidence type="ECO:0000313" key="3">
    <source>
        <dbReference type="EMBL" id="CAL4793181.1"/>
    </source>
</evidence>
<dbReference type="OrthoDB" id="438872at2759"/>
<dbReference type="AlphaFoldDB" id="A0A9P1D8Q6"/>
<organism evidence="2">
    <name type="scientific">Cladocopium goreaui</name>
    <dbReference type="NCBI Taxonomy" id="2562237"/>
    <lineage>
        <taxon>Eukaryota</taxon>
        <taxon>Sar</taxon>
        <taxon>Alveolata</taxon>
        <taxon>Dinophyceae</taxon>
        <taxon>Suessiales</taxon>
        <taxon>Symbiodiniaceae</taxon>
        <taxon>Cladocopium</taxon>
    </lineage>
</organism>
<name>A0A9P1D8Q6_9DINO</name>